<dbReference type="RefSeq" id="WP_380695244.1">
    <property type="nucleotide sequence ID" value="NZ_JBHRYR010000003.1"/>
</dbReference>
<feature type="signal peptide" evidence="1">
    <location>
        <begin position="1"/>
        <end position="20"/>
    </location>
</feature>
<dbReference type="Pfam" id="PF13729">
    <property type="entry name" value="TraF_2"/>
    <property type="match status" value="1"/>
</dbReference>
<dbReference type="EMBL" id="JBHRYR010000003">
    <property type="protein sequence ID" value="MFC3852743.1"/>
    <property type="molecule type" value="Genomic_DNA"/>
</dbReference>
<comment type="caution">
    <text evidence="2">The sequence shown here is derived from an EMBL/GenBank/DDBJ whole genome shotgun (WGS) entry which is preliminary data.</text>
</comment>
<evidence type="ECO:0000256" key="1">
    <source>
        <dbReference type="SAM" id="SignalP"/>
    </source>
</evidence>
<dbReference type="Proteomes" id="UP001595617">
    <property type="component" value="Unassembled WGS sequence"/>
</dbReference>
<evidence type="ECO:0000313" key="3">
    <source>
        <dbReference type="Proteomes" id="UP001595617"/>
    </source>
</evidence>
<protein>
    <submittedName>
        <fullName evidence="2">Conjugal transfer protein TraF</fullName>
    </submittedName>
</protein>
<keyword evidence="1" id="KW-0732">Signal</keyword>
<proteinExistence type="predicted"/>
<accession>A0ABV7ZVZ9</accession>
<feature type="chain" id="PRO_5046359296" evidence="1">
    <location>
        <begin position="21"/>
        <end position="481"/>
    </location>
</feature>
<keyword evidence="3" id="KW-1185">Reference proteome</keyword>
<sequence>MYRALLSGVTVAVLCSQAFASNPHYMPGGPATTVGGLSNSKISSSGYYNPAATYINTNTVRFQVADVTGGLDLRGLGSFLQLGEDLGDSVDRFQDRLDEFQDDNNDSPDINLVLDSVDDLESTLNNGIQRLEEQFSFTPALLASMPLLPLQLNTPWLDGPVSVGVSFLAGGRGSILHSNVEFNIDEDALTDSDAEIEPGDFISTASSLYMKTGRAWNFSLGYAQPVPFINLGGAELVIGGRGNLIMANLHKQMYPLSELISEATSDDGDVDAYIQMVQDDAMEGLSEGDLTMSFGLDAGLIVQWADAHVGLAVANINSPSVTYNTIGFDCADLPTERERNGCYHADFFTSSGKIAATEEHVMAPRVTVDAGYQFLNNNIAIGGSVDVLPGTDLFGDNSQNVGAAVLLQPNAWYWPRARLGFSKDLEDMDPTTVALGLSFFNVLQIDQSVTATFGDLFADETVDQMNALRGFKTNIALNVSF</sequence>
<name>A0ABV7ZVZ9_9GAMM</name>
<reference evidence="3" key="1">
    <citation type="journal article" date="2019" name="Int. J. Syst. Evol. Microbiol.">
        <title>The Global Catalogue of Microorganisms (GCM) 10K type strain sequencing project: providing services to taxonomists for standard genome sequencing and annotation.</title>
        <authorList>
            <consortium name="The Broad Institute Genomics Platform"/>
            <consortium name="The Broad Institute Genome Sequencing Center for Infectious Disease"/>
            <person name="Wu L."/>
            <person name="Ma J."/>
        </authorList>
    </citation>
    <scope>NUCLEOTIDE SEQUENCE [LARGE SCALE GENOMIC DNA]</scope>
    <source>
        <strain evidence="3">IBRC 10765</strain>
    </source>
</reference>
<organism evidence="2 3">
    <name type="scientific">Saccharospirillum mangrovi</name>
    <dbReference type="NCBI Taxonomy" id="2161747"/>
    <lineage>
        <taxon>Bacteria</taxon>
        <taxon>Pseudomonadati</taxon>
        <taxon>Pseudomonadota</taxon>
        <taxon>Gammaproteobacteria</taxon>
        <taxon>Oceanospirillales</taxon>
        <taxon>Saccharospirillaceae</taxon>
        <taxon>Saccharospirillum</taxon>
    </lineage>
</organism>
<gene>
    <name evidence="2" type="primary">traF</name>
    <name evidence="2" type="ORF">ACFOOG_07855</name>
</gene>
<evidence type="ECO:0000313" key="2">
    <source>
        <dbReference type="EMBL" id="MFC3852743.1"/>
    </source>
</evidence>
<dbReference type="InterPro" id="IPR032811">
    <property type="entry name" value="Put_conjugal_transfer"/>
</dbReference>